<accession>A0ABU1AZT9</accession>
<name>A0ABU1AZT9_9BACT</name>
<dbReference type="RefSeq" id="WP_308952571.1">
    <property type="nucleotide sequence ID" value="NZ_JARXHW010000105.1"/>
</dbReference>
<keyword evidence="1" id="KW-0812">Transmembrane</keyword>
<feature type="transmembrane region" description="Helical" evidence="1">
    <location>
        <begin position="99"/>
        <end position="124"/>
    </location>
</feature>
<evidence type="ECO:0000313" key="2">
    <source>
        <dbReference type="EMBL" id="MDQ8209653.1"/>
    </source>
</evidence>
<keyword evidence="1" id="KW-0472">Membrane</keyword>
<keyword evidence="3" id="KW-1185">Reference proteome</keyword>
<reference evidence="2 3" key="1">
    <citation type="submission" date="2023-04" db="EMBL/GenBank/DDBJ databases">
        <title>A novel bacteria isolated from coastal sediment.</title>
        <authorList>
            <person name="Liu X.-J."/>
            <person name="Du Z.-J."/>
        </authorList>
    </citation>
    <scope>NUCLEOTIDE SEQUENCE [LARGE SCALE GENOMIC DNA]</scope>
    <source>
        <strain evidence="2 3">SDUM461003</strain>
    </source>
</reference>
<evidence type="ECO:0000313" key="3">
    <source>
        <dbReference type="Proteomes" id="UP001225316"/>
    </source>
</evidence>
<evidence type="ECO:0000256" key="1">
    <source>
        <dbReference type="SAM" id="Phobius"/>
    </source>
</evidence>
<dbReference type="EMBL" id="JARXHW010000105">
    <property type="protein sequence ID" value="MDQ8209653.1"/>
    <property type="molecule type" value="Genomic_DNA"/>
</dbReference>
<proteinExistence type="predicted"/>
<protein>
    <submittedName>
        <fullName evidence="2">Uncharacterized protein</fullName>
    </submittedName>
</protein>
<gene>
    <name evidence="2" type="ORF">QEH52_19195</name>
</gene>
<organism evidence="2 3">
    <name type="scientific">Thalassobacterium maritimum</name>
    <dbReference type="NCBI Taxonomy" id="3041265"/>
    <lineage>
        <taxon>Bacteria</taxon>
        <taxon>Pseudomonadati</taxon>
        <taxon>Verrucomicrobiota</taxon>
        <taxon>Opitutia</taxon>
        <taxon>Puniceicoccales</taxon>
        <taxon>Coraliomargaritaceae</taxon>
        <taxon>Thalassobacterium</taxon>
    </lineage>
</organism>
<comment type="caution">
    <text evidence="2">The sequence shown here is derived from an EMBL/GenBank/DDBJ whole genome shotgun (WGS) entry which is preliminary data.</text>
</comment>
<dbReference type="Proteomes" id="UP001225316">
    <property type="component" value="Unassembled WGS sequence"/>
</dbReference>
<sequence>MSDEPFDKIDQFCKTKHKNDIIRNIAFAQYQKQFIELVNKKNGATSGSNISDAEAKAIQDTLLSDGQLSASLRIAEDLFEEECTSYLQPRVKKNGLKSFWTSVLASIIASFLYSILLIIIFIIAQDQISNWLSSIEAK</sequence>
<keyword evidence="1" id="KW-1133">Transmembrane helix</keyword>